<accession>A0ABD0YDI7</accession>
<dbReference type="InterPro" id="IPR001251">
    <property type="entry name" value="CRAL-TRIO_dom"/>
</dbReference>
<dbReference type="SMART" id="SM00516">
    <property type="entry name" value="SEC14"/>
    <property type="match status" value="1"/>
</dbReference>
<dbReference type="PROSITE" id="PS50191">
    <property type="entry name" value="CRAL_TRIO"/>
    <property type="match status" value="1"/>
</dbReference>
<feature type="domain" description="CRAL-TRIO" evidence="1">
    <location>
        <begin position="39"/>
        <end position="201"/>
    </location>
</feature>
<sequence length="227" mass="26377">MNSVRYYILFKRVLLFQLLNYCQFREENFNLYDKVNPLDLSYIGEEGIISVLPYREQTGRRIVVFKVGKWDPSKTHMDDLFKASVAALEVGILEPRAQILGGVAIFDMEGLSLQHAFNITPAVVSRVFQIMVTSLPMKVHSIHIINESWIFEKIFSMFKPLLGRRYSESLFCHGSNIESLHKHIEPKYLPRIYGGIRPDYGYIEWFLSLGRCPDVVKGIRHILKFKC</sequence>
<dbReference type="EMBL" id="JBFDAA010000010">
    <property type="protein sequence ID" value="KAL1124729.1"/>
    <property type="molecule type" value="Genomic_DNA"/>
</dbReference>
<dbReference type="PANTHER" id="PTHR10174:SF234">
    <property type="entry name" value="SD01558P"/>
    <property type="match status" value="1"/>
</dbReference>
<evidence type="ECO:0000313" key="3">
    <source>
        <dbReference type="Proteomes" id="UP001558652"/>
    </source>
</evidence>
<dbReference type="Gene3D" id="1.20.5.1200">
    <property type="entry name" value="Alpha-tocopherol transfer"/>
    <property type="match status" value="1"/>
</dbReference>
<dbReference type="PRINTS" id="PR00180">
    <property type="entry name" value="CRETINALDHBP"/>
</dbReference>
<dbReference type="PANTHER" id="PTHR10174">
    <property type="entry name" value="ALPHA-TOCOPHEROL TRANSFER PROTEIN-RELATED"/>
    <property type="match status" value="1"/>
</dbReference>
<proteinExistence type="predicted"/>
<dbReference type="InterPro" id="IPR036865">
    <property type="entry name" value="CRAL-TRIO_dom_sf"/>
</dbReference>
<evidence type="ECO:0000313" key="2">
    <source>
        <dbReference type="EMBL" id="KAL1124729.1"/>
    </source>
</evidence>
<reference evidence="2 3" key="1">
    <citation type="submission" date="2024-07" db="EMBL/GenBank/DDBJ databases">
        <title>Chromosome-level genome assembly of the water stick insect Ranatra chinensis (Heteroptera: Nepidae).</title>
        <authorList>
            <person name="Liu X."/>
        </authorList>
    </citation>
    <scope>NUCLEOTIDE SEQUENCE [LARGE SCALE GENOMIC DNA]</scope>
    <source>
        <strain evidence="2">Cailab_2021Rc</strain>
        <tissue evidence="2">Muscle</tissue>
    </source>
</reference>
<dbReference type="SUPFAM" id="SSF52087">
    <property type="entry name" value="CRAL/TRIO domain"/>
    <property type="match status" value="1"/>
</dbReference>
<keyword evidence="3" id="KW-1185">Reference proteome</keyword>
<dbReference type="Proteomes" id="UP001558652">
    <property type="component" value="Unassembled WGS sequence"/>
</dbReference>
<dbReference type="Pfam" id="PF00650">
    <property type="entry name" value="CRAL_TRIO"/>
    <property type="match status" value="1"/>
</dbReference>
<name>A0ABD0YDI7_9HEMI</name>
<organism evidence="2 3">
    <name type="scientific">Ranatra chinensis</name>
    <dbReference type="NCBI Taxonomy" id="642074"/>
    <lineage>
        <taxon>Eukaryota</taxon>
        <taxon>Metazoa</taxon>
        <taxon>Ecdysozoa</taxon>
        <taxon>Arthropoda</taxon>
        <taxon>Hexapoda</taxon>
        <taxon>Insecta</taxon>
        <taxon>Pterygota</taxon>
        <taxon>Neoptera</taxon>
        <taxon>Paraneoptera</taxon>
        <taxon>Hemiptera</taxon>
        <taxon>Heteroptera</taxon>
        <taxon>Panheteroptera</taxon>
        <taxon>Nepomorpha</taxon>
        <taxon>Nepidae</taxon>
        <taxon>Ranatrinae</taxon>
        <taxon>Ranatra</taxon>
    </lineage>
</organism>
<protein>
    <recommendedName>
        <fullName evidence="1">CRAL-TRIO domain-containing protein</fullName>
    </recommendedName>
</protein>
<gene>
    <name evidence="2" type="ORF">AAG570_001352</name>
</gene>
<evidence type="ECO:0000259" key="1">
    <source>
        <dbReference type="PROSITE" id="PS50191"/>
    </source>
</evidence>
<dbReference type="CDD" id="cd00170">
    <property type="entry name" value="SEC14"/>
    <property type="match status" value="1"/>
</dbReference>
<comment type="caution">
    <text evidence="2">The sequence shown here is derived from an EMBL/GenBank/DDBJ whole genome shotgun (WGS) entry which is preliminary data.</text>
</comment>
<dbReference type="AlphaFoldDB" id="A0ABD0YDI7"/>
<dbReference type="Gene3D" id="3.40.525.10">
    <property type="entry name" value="CRAL-TRIO lipid binding domain"/>
    <property type="match status" value="1"/>
</dbReference>